<dbReference type="Proteomes" id="UP000007463">
    <property type="component" value="Chromosome"/>
</dbReference>
<dbReference type="InterPro" id="IPR041614">
    <property type="entry name" value="DprA_WH"/>
</dbReference>
<comment type="similarity">
    <text evidence="1">Belongs to the DprA/Smf family.</text>
</comment>
<dbReference type="KEGG" id="fte:Fluta_1570"/>
<sequence length="367" mass="40938">MNFTTIHHQIALTFLSGIGSRRARVIVSHFNDLEAFFSEKRLNLSKIPGIPADFVSLKLRLNALMEADKVLHELERIGGTTLFFTEKEYPRRLKQCSDAPLLIYSKGNIDWNPPKIISVVGTRHATDYGKALTQELIDGLAAHHVTVVSGMAYGIDVFAHQEALKKGLPTWGVLGHGLAKMYPSEHRKIAERMLENGGLISEFIPSQKPEPAHFPMRNRIVAGLSDATIVIESGEKGGSLITASLAADYNRDVFAYPGDIHRPFSKGCLNLIRKNQAALTRNSEDIIEAMNWHLKEKNPVQQRSLFIELNPREEKIVSVMQTKTELTLDTIGYLSSLTVSEVSSDLLSLEFKGLVRSLPGRRFQLIT</sequence>
<dbReference type="InterPro" id="IPR036388">
    <property type="entry name" value="WH-like_DNA-bd_sf"/>
</dbReference>
<dbReference type="PANTHER" id="PTHR43022">
    <property type="entry name" value="PROTEIN SMF"/>
    <property type="match status" value="1"/>
</dbReference>
<dbReference type="InterPro" id="IPR057666">
    <property type="entry name" value="DrpA_SLOG"/>
</dbReference>
<dbReference type="eggNOG" id="COG0758">
    <property type="taxonomic scope" value="Bacteria"/>
</dbReference>
<dbReference type="SUPFAM" id="SSF47781">
    <property type="entry name" value="RuvA domain 2-like"/>
    <property type="match status" value="1"/>
</dbReference>
<dbReference type="AlphaFoldDB" id="F2IF88"/>
<reference evidence="5" key="2">
    <citation type="submission" date="2011-02" db="EMBL/GenBank/DDBJ databases">
        <title>The complete genome of Fluviicola taffensis DSM 16823.</title>
        <authorList>
            <consortium name="US DOE Joint Genome Institute (JGI-PGF)"/>
            <person name="Lucas S."/>
            <person name="Copeland A."/>
            <person name="Lapidus A."/>
            <person name="Bruce D."/>
            <person name="Goodwin L."/>
            <person name="Pitluck S."/>
            <person name="Kyrpides N."/>
            <person name="Mavromatis K."/>
            <person name="Ivanova N."/>
            <person name="Mikhailova N."/>
            <person name="Pagani I."/>
            <person name="Chertkov O."/>
            <person name="Detter J.C."/>
            <person name="Han C."/>
            <person name="Tapia R."/>
            <person name="Land M."/>
            <person name="Hauser L."/>
            <person name="Markowitz V."/>
            <person name="Cheng J.-F."/>
            <person name="Hugenholtz P."/>
            <person name="Woyke T."/>
            <person name="Wu D."/>
            <person name="Tindall B."/>
            <person name="Pomrenke H.G."/>
            <person name="Brambilla E."/>
            <person name="Klenk H.-P."/>
            <person name="Eisen J.A."/>
        </authorList>
    </citation>
    <scope>NUCLEOTIDE SEQUENCE [LARGE SCALE GENOMIC DNA]</scope>
    <source>
        <strain evidence="5">DSM 16823 / RW262 / RW262</strain>
    </source>
</reference>
<dbReference type="NCBIfam" id="TIGR00732">
    <property type="entry name" value="dprA"/>
    <property type="match status" value="1"/>
</dbReference>
<evidence type="ECO:0000259" key="2">
    <source>
        <dbReference type="Pfam" id="PF02481"/>
    </source>
</evidence>
<evidence type="ECO:0000259" key="3">
    <source>
        <dbReference type="Pfam" id="PF17782"/>
    </source>
</evidence>
<evidence type="ECO:0000256" key="1">
    <source>
        <dbReference type="ARBA" id="ARBA00006525"/>
    </source>
</evidence>
<feature type="domain" description="DprA winged helix" evidence="3">
    <location>
        <begin position="309"/>
        <end position="360"/>
    </location>
</feature>
<dbReference type="Pfam" id="PF17782">
    <property type="entry name" value="WHD_DprA"/>
    <property type="match status" value="1"/>
</dbReference>
<dbReference type="InterPro" id="IPR010994">
    <property type="entry name" value="RuvA_2-like"/>
</dbReference>
<dbReference type="HOGENOM" id="CLU_029601_0_3_10"/>
<dbReference type="Gene3D" id="3.40.50.450">
    <property type="match status" value="1"/>
</dbReference>
<reference evidence="4 5" key="1">
    <citation type="journal article" date="2011" name="Stand. Genomic Sci.">
        <title>Complete genome sequence of the gliding freshwater bacterium Fluviicola taffensis type strain (RW262).</title>
        <authorList>
            <person name="Woyke T."/>
            <person name="Chertkov O."/>
            <person name="Lapidus A."/>
            <person name="Nolan M."/>
            <person name="Lucas S."/>
            <person name="Del Rio T.G."/>
            <person name="Tice H."/>
            <person name="Cheng J.F."/>
            <person name="Tapia R."/>
            <person name="Han C."/>
            <person name="Goodwin L."/>
            <person name="Pitluck S."/>
            <person name="Liolios K."/>
            <person name="Pagani I."/>
            <person name="Ivanova N."/>
            <person name="Huntemann M."/>
            <person name="Mavromatis K."/>
            <person name="Mikhailova N."/>
            <person name="Pati A."/>
            <person name="Chen A."/>
            <person name="Palaniappan K."/>
            <person name="Land M."/>
            <person name="Hauser L."/>
            <person name="Brambilla E.M."/>
            <person name="Rohde M."/>
            <person name="Mwirichia R."/>
            <person name="Sikorski J."/>
            <person name="Tindall B.J."/>
            <person name="Goker M."/>
            <person name="Bristow J."/>
            <person name="Eisen J.A."/>
            <person name="Markowitz V."/>
            <person name="Hugenholtz P."/>
            <person name="Klenk H.P."/>
            <person name="Kyrpides N.C."/>
        </authorList>
    </citation>
    <scope>NUCLEOTIDE SEQUENCE [LARGE SCALE GENOMIC DNA]</scope>
    <source>
        <strain evidence="5">DSM 16823 / RW262 / RW262</strain>
    </source>
</reference>
<dbReference type="STRING" id="755732.Fluta_1570"/>
<dbReference type="EMBL" id="CP002542">
    <property type="protein sequence ID" value="AEA43562.1"/>
    <property type="molecule type" value="Genomic_DNA"/>
</dbReference>
<dbReference type="InterPro" id="IPR003488">
    <property type="entry name" value="DprA"/>
</dbReference>
<evidence type="ECO:0000313" key="4">
    <source>
        <dbReference type="EMBL" id="AEA43562.1"/>
    </source>
</evidence>
<dbReference type="RefSeq" id="WP_013686333.1">
    <property type="nucleotide sequence ID" value="NC_015321.1"/>
</dbReference>
<dbReference type="SUPFAM" id="SSF102405">
    <property type="entry name" value="MCP/YpsA-like"/>
    <property type="match status" value="1"/>
</dbReference>
<dbReference type="OrthoDB" id="9785707at2"/>
<protein>
    <submittedName>
        <fullName evidence="4">DNA protecting protein DprA</fullName>
    </submittedName>
</protein>
<dbReference type="PANTHER" id="PTHR43022:SF1">
    <property type="entry name" value="PROTEIN SMF"/>
    <property type="match status" value="1"/>
</dbReference>
<dbReference type="Gene3D" id="1.10.10.10">
    <property type="entry name" value="Winged helix-like DNA-binding domain superfamily/Winged helix DNA-binding domain"/>
    <property type="match status" value="1"/>
</dbReference>
<dbReference type="Pfam" id="PF02481">
    <property type="entry name" value="DNA_processg_A"/>
    <property type="match status" value="1"/>
</dbReference>
<feature type="domain" description="Smf/DprA SLOG" evidence="2">
    <location>
        <begin position="81"/>
        <end position="290"/>
    </location>
</feature>
<name>F2IF88_FLUTR</name>
<gene>
    <name evidence="4" type="ordered locus">Fluta_1570</name>
</gene>
<proteinExistence type="inferred from homology"/>
<organism evidence="4 5">
    <name type="scientific">Fluviicola taffensis (strain DSM 16823 / NCIMB 13979 / RW262)</name>
    <dbReference type="NCBI Taxonomy" id="755732"/>
    <lineage>
        <taxon>Bacteria</taxon>
        <taxon>Pseudomonadati</taxon>
        <taxon>Bacteroidota</taxon>
        <taxon>Flavobacteriia</taxon>
        <taxon>Flavobacteriales</taxon>
        <taxon>Crocinitomicaceae</taxon>
        <taxon>Fluviicola</taxon>
    </lineage>
</organism>
<accession>F2IF88</accession>
<dbReference type="GO" id="GO:0009294">
    <property type="term" value="P:DNA-mediated transformation"/>
    <property type="evidence" value="ECO:0007669"/>
    <property type="project" value="InterPro"/>
</dbReference>
<keyword evidence="5" id="KW-1185">Reference proteome</keyword>
<evidence type="ECO:0000313" key="5">
    <source>
        <dbReference type="Proteomes" id="UP000007463"/>
    </source>
</evidence>